<dbReference type="PANTHER" id="PTHR11071:SF561">
    <property type="entry name" value="PEPTIDYL-PROLYL CIS-TRANS ISOMERASE D-RELATED"/>
    <property type="match status" value="1"/>
</dbReference>
<comment type="catalytic activity">
    <reaction evidence="1 5">
        <text>[protein]-peptidylproline (omega=180) = [protein]-peptidylproline (omega=0)</text>
        <dbReference type="Rhea" id="RHEA:16237"/>
        <dbReference type="Rhea" id="RHEA-COMP:10747"/>
        <dbReference type="Rhea" id="RHEA-COMP:10748"/>
        <dbReference type="ChEBI" id="CHEBI:83833"/>
        <dbReference type="ChEBI" id="CHEBI:83834"/>
        <dbReference type="EC" id="5.2.1.8"/>
    </reaction>
</comment>
<dbReference type="STRING" id="1764295.A0A5B8MPK2"/>
<dbReference type="Gene3D" id="2.40.100.10">
    <property type="entry name" value="Cyclophilin-like"/>
    <property type="match status" value="1"/>
</dbReference>
<evidence type="ECO:0000313" key="7">
    <source>
        <dbReference type="EMBL" id="QDZ22357.1"/>
    </source>
</evidence>
<dbReference type="Proteomes" id="UP000316726">
    <property type="component" value="Chromosome 7"/>
</dbReference>
<comment type="similarity">
    <text evidence="2 5">Belongs to the cyclophilin-type PPIase family.</text>
</comment>
<reference evidence="7 8" key="1">
    <citation type="submission" date="2018-07" db="EMBL/GenBank/DDBJ databases">
        <title>The complete nuclear genome of the prasinophyte Chloropicon primus (CCMP1205).</title>
        <authorList>
            <person name="Pombert J.-F."/>
            <person name="Otis C."/>
            <person name="Turmel M."/>
            <person name="Lemieux C."/>
        </authorList>
    </citation>
    <scope>NUCLEOTIDE SEQUENCE [LARGE SCALE GENOMIC DNA]</scope>
    <source>
        <strain evidence="7 8">CCMP1205</strain>
    </source>
</reference>
<dbReference type="InterPro" id="IPR002130">
    <property type="entry name" value="Cyclophilin-type_PPIase_dom"/>
</dbReference>
<evidence type="ECO:0000256" key="5">
    <source>
        <dbReference type="RuleBase" id="RU363019"/>
    </source>
</evidence>
<dbReference type="GO" id="GO:0006457">
    <property type="term" value="P:protein folding"/>
    <property type="evidence" value="ECO:0007669"/>
    <property type="project" value="TreeGrafter"/>
</dbReference>
<organism evidence="7 8">
    <name type="scientific">Chloropicon primus</name>
    <dbReference type="NCBI Taxonomy" id="1764295"/>
    <lineage>
        <taxon>Eukaryota</taxon>
        <taxon>Viridiplantae</taxon>
        <taxon>Chlorophyta</taxon>
        <taxon>Chloropicophyceae</taxon>
        <taxon>Chloropicales</taxon>
        <taxon>Chloropicaceae</taxon>
        <taxon>Chloropicon</taxon>
    </lineage>
</organism>
<protein>
    <recommendedName>
        <fullName evidence="5">Peptidyl-prolyl cis-trans isomerase</fullName>
        <shortName evidence="5">PPIase</shortName>
        <ecNumber evidence="5">5.2.1.8</ecNumber>
    </recommendedName>
</protein>
<dbReference type="EC" id="5.2.1.8" evidence="5"/>
<evidence type="ECO:0000313" key="8">
    <source>
        <dbReference type="Proteomes" id="UP000316726"/>
    </source>
</evidence>
<feature type="domain" description="PPIase cyclophilin-type" evidence="6">
    <location>
        <begin position="85"/>
        <end position="250"/>
    </location>
</feature>
<evidence type="ECO:0000256" key="3">
    <source>
        <dbReference type="ARBA" id="ARBA00023110"/>
    </source>
</evidence>
<evidence type="ECO:0000256" key="2">
    <source>
        <dbReference type="ARBA" id="ARBA00007365"/>
    </source>
</evidence>
<sequence>MARCFLDIDVGCPEEHERSRKGYELAVEYLEKKGHVLGIAPGTKPDVLDGEMRDLVRESFGCDPSWSGRASVPPLLFDEPGSLRVGRLVIELFDSRVPKTCENFRCLATGERGLGKASRKPLHYKGAPFHRYVRGKLIQGGDVVKRDGSGGDSIYGGRFNDEKPGLKLKHGGRGTVAMANSGKNSNTSQFYVTLAENLRGLDGKHVVFGRVEEGSMGVLDALERKVAEEGHGGDGGEDPGVPVTIADCGVLAE</sequence>
<dbReference type="OrthoDB" id="407558at2759"/>
<evidence type="ECO:0000256" key="1">
    <source>
        <dbReference type="ARBA" id="ARBA00000971"/>
    </source>
</evidence>
<comment type="function">
    <text evidence="5">PPIases accelerate the folding of proteins. It catalyzes the cis-trans isomerization of proline imidic peptide bonds in oligopeptides.</text>
</comment>
<dbReference type="InterPro" id="IPR029000">
    <property type="entry name" value="Cyclophilin-like_dom_sf"/>
</dbReference>
<proteinExistence type="inferred from homology"/>
<dbReference type="PROSITE" id="PS50072">
    <property type="entry name" value="CSA_PPIASE_2"/>
    <property type="match status" value="1"/>
</dbReference>
<dbReference type="AlphaFoldDB" id="A0A5B8MPK2"/>
<accession>A0A5B8MPK2</accession>
<keyword evidence="8" id="KW-1185">Reference proteome</keyword>
<dbReference type="FunFam" id="2.40.100.10:FF:000025">
    <property type="entry name" value="Peptidyl-prolyl cis-trans isomerase CYP19-2"/>
    <property type="match status" value="1"/>
</dbReference>
<dbReference type="EMBL" id="CP031040">
    <property type="protein sequence ID" value="QDZ22357.1"/>
    <property type="molecule type" value="Genomic_DNA"/>
</dbReference>
<dbReference type="PANTHER" id="PTHR11071">
    <property type="entry name" value="PEPTIDYL-PROLYL CIS-TRANS ISOMERASE"/>
    <property type="match status" value="1"/>
</dbReference>
<evidence type="ECO:0000256" key="4">
    <source>
        <dbReference type="ARBA" id="ARBA00023235"/>
    </source>
</evidence>
<dbReference type="PRINTS" id="PR00153">
    <property type="entry name" value="CSAPPISMRASE"/>
</dbReference>
<gene>
    <name evidence="7" type="ORF">A3770_07p48750</name>
</gene>
<dbReference type="SUPFAM" id="SSF50891">
    <property type="entry name" value="Cyclophilin-like"/>
    <property type="match status" value="1"/>
</dbReference>
<keyword evidence="4 5" id="KW-0413">Isomerase</keyword>
<name>A0A5B8MPK2_9CHLO</name>
<evidence type="ECO:0000259" key="6">
    <source>
        <dbReference type="PROSITE" id="PS50072"/>
    </source>
</evidence>
<dbReference type="Pfam" id="PF00160">
    <property type="entry name" value="Pro_isomerase"/>
    <property type="match status" value="1"/>
</dbReference>
<keyword evidence="3 5" id="KW-0697">Rotamase</keyword>
<dbReference type="GO" id="GO:0005737">
    <property type="term" value="C:cytoplasm"/>
    <property type="evidence" value="ECO:0007669"/>
    <property type="project" value="TreeGrafter"/>
</dbReference>
<dbReference type="GO" id="GO:0016018">
    <property type="term" value="F:cyclosporin A binding"/>
    <property type="evidence" value="ECO:0007669"/>
    <property type="project" value="TreeGrafter"/>
</dbReference>
<dbReference type="GO" id="GO:0003755">
    <property type="term" value="F:peptidyl-prolyl cis-trans isomerase activity"/>
    <property type="evidence" value="ECO:0007669"/>
    <property type="project" value="UniProtKB-UniRule"/>
</dbReference>